<feature type="signal peptide" evidence="7">
    <location>
        <begin position="1"/>
        <end position="18"/>
    </location>
</feature>
<dbReference type="InterPro" id="IPR002016">
    <property type="entry name" value="Haem_peroxidase"/>
</dbReference>
<dbReference type="InterPro" id="IPR010255">
    <property type="entry name" value="Haem_peroxidase_sf"/>
</dbReference>
<organism evidence="9 10">
    <name type="scientific">Favolaschia claudopus</name>
    <dbReference type="NCBI Taxonomy" id="2862362"/>
    <lineage>
        <taxon>Eukaryota</taxon>
        <taxon>Fungi</taxon>
        <taxon>Dikarya</taxon>
        <taxon>Basidiomycota</taxon>
        <taxon>Agaricomycotina</taxon>
        <taxon>Agaricomycetes</taxon>
        <taxon>Agaricomycetidae</taxon>
        <taxon>Agaricales</taxon>
        <taxon>Marasmiineae</taxon>
        <taxon>Mycenaceae</taxon>
        <taxon>Favolaschia</taxon>
    </lineage>
</organism>
<evidence type="ECO:0000256" key="1">
    <source>
        <dbReference type="ARBA" id="ARBA00022559"/>
    </source>
</evidence>
<keyword evidence="5" id="KW-0408">Iron</keyword>
<evidence type="ECO:0000256" key="2">
    <source>
        <dbReference type="ARBA" id="ARBA00022617"/>
    </source>
</evidence>
<gene>
    <name evidence="9" type="ORF">R3P38DRAFT_3112604</name>
</gene>
<evidence type="ECO:0000256" key="4">
    <source>
        <dbReference type="ARBA" id="ARBA00023002"/>
    </source>
</evidence>
<dbReference type="AlphaFoldDB" id="A0AAV9ZHU7"/>
<keyword evidence="1 7" id="KW-0575">Peroxidase</keyword>
<evidence type="ECO:0000256" key="7">
    <source>
        <dbReference type="RuleBase" id="RU363051"/>
    </source>
</evidence>
<keyword evidence="3" id="KW-0479">Metal-binding</keyword>
<dbReference type="PANTHER" id="PTHR31356">
    <property type="entry name" value="THYLAKOID LUMENAL 29 KDA PROTEIN, CHLOROPLASTIC-RELATED"/>
    <property type="match status" value="1"/>
</dbReference>
<comment type="caution">
    <text evidence="9">The sequence shown here is derived from an EMBL/GenBank/DDBJ whole genome shotgun (WGS) entry which is preliminary data.</text>
</comment>
<keyword evidence="7" id="KW-0732">Signal</keyword>
<accession>A0AAV9ZHU7</accession>
<dbReference type="Proteomes" id="UP001362999">
    <property type="component" value="Unassembled WGS sequence"/>
</dbReference>
<feature type="domain" description="Plant heme peroxidase family profile" evidence="8">
    <location>
        <begin position="104"/>
        <end position="232"/>
    </location>
</feature>
<evidence type="ECO:0000256" key="3">
    <source>
        <dbReference type="ARBA" id="ARBA00022723"/>
    </source>
</evidence>
<dbReference type="SUPFAM" id="SSF48113">
    <property type="entry name" value="Heme-dependent peroxidases"/>
    <property type="match status" value="1"/>
</dbReference>
<dbReference type="InterPro" id="IPR044831">
    <property type="entry name" value="Ccp1-like"/>
</dbReference>
<dbReference type="GO" id="GO:0042744">
    <property type="term" value="P:hydrogen peroxide catabolic process"/>
    <property type="evidence" value="ECO:0007669"/>
    <property type="project" value="TreeGrafter"/>
</dbReference>
<dbReference type="Pfam" id="PF00141">
    <property type="entry name" value="peroxidase"/>
    <property type="match status" value="1"/>
</dbReference>
<proteinExistence type="inferred from homology"/>
<dbReference type="GO" id="GO:0046872">
    <property type="term" value="F:metal ion binding"/>
    <property type="evidence" value="ECO:0007669"/>
    <property type="project" value="UniProtKB-UniRule"/>
</dbReference>
<dbReference type="GO" id="GO:0004601">
    <property type="term" value="F:peroxidase activity"/>
    <property type="evidence" value="ECO:0007669"/>
    <property type="project" value="UniProtKB-KW"/>
</dbReference>
<dbReference type="PRINTS" id="PR00458">
    <property type="entry name" value="PEROXIDASE"/>
</dbReference>
<keyword evidence="4 7" id="KW-0560">Oxidoreductase</keyword>
<dbReference type="Gene3D" id="1.10.420.10">
    <property type="entry name" value="Peroxidase, domain 2"/>
    <property type="match status" value="1"/>
</dbReference>
<evidence type="ECO:0000313" key="9">
    <source>
        <dbReference type="EMBL" id="KAK6983830.1"/>
    </source>
</evidence>
<evidence type="ECO:0000256" key="5">
    <source>
        <dbReference type="ARBA" id="ARBA00023004"/>
    </source>
</evidence>
<evidence type="ECO:0000259" key="8">
    <source>
        <dbReference type="PROSITE" id="PS50873"/>
    </source>
</evidence>
<name>A0AAV9ZHU7_9AGAR</name>
<dbReference type="GO" id="GO:0020037">
    <property type="term" value="F:heme binding"/>
    <property type="evidence" value="ECO:0007669"/>
    <property type="project" value="UniProtKB-UniRule"/>
</dbReference>
<keyword evidence="10" id="KW-1185">Reference proteome</keyword>
<dbReference type="PROSITE" id="PS50873">
    <property type="entry name" value="PEROXIDASE_4"/>
    <property type="match status" value="1"/>
</dbReference>
<reference evidence="9 10" key="1">
    <citation type="journal article" date="2024" name="J Genomics">
        <title>Draft genome sequencing and assembly of Favolaschia claudopus CIRM-BRFM 2984 isolated from oak limbs.</title>
        <authorList>
            <person name="Navarro D."/>
            <person name="Drula E."/>
            <person name="Chaduli D."/>
            <person name="Cazenave R."/>
            <person name="Ahrendt S."/>
            <person name="Wang J."/>
            <person name="Lipzen A."/>
            <person name="Daum C."/>
            <person name="Barry K."/>
            <person name="Grigoriev I.V."/>
            <person name="Favel A."/>
            <person name="Rosso M.N."/>
            <person name="Martin F."/>
        </authorList>
    </citation>
    <scope>NUCLEOTIDE SEQUENCE [LARGE SCALE GENOMIC DNA]</scope>
    <source>
        <strain evidence="9 10">CIRM-BRFM 2984</strain>
    </source>
</reference>
<dbReference type="PANTHER" id="PTHR31356:SF53">
    <property type="entry name" value="HEME PEROXIDASE"/>
    <property type="match status" value="1"/>
</dbReference>
<dbReference type="EC" id="1.11.1.-" evidence="7"/>
<feature type="chain" id="PRO_5043098313" description="Peroxidase" evidence="7">
    <location>
        <begin position="19"/>
        <end position="530"/>
    </location>
</feature>
<keyword evidence="2" id="KW-0349">Heme</keyword>
<dbReference type="GO" id="GO:0000302">
    <property type="term" value="P:response to reactive oxygen species"/>
    <property type="evidence" value="ECO:0007669"/>
    <property type="project" value="TreeGrafter"/>
</dbReference>
<comment type="similarity">
    <text evidence="6">Belongs to the peroxidase family.</text>
</comment>
<evidence type="ECO:0000313" key="10">
    <source>
        <dbReference type="Proteomes" id="UP001362999"/>
    </source>
</evidence>
<sequence length="530" mass="57836">MRLSLFVQLACALPLVISQGAVFHWPDPLLDSVEAQLYVDHLSPLSTATLNCRTRDLSTVAAQWLRMGFHDMSTHDKETGKGGLDASIIYELARAQNIGLGMRKTLVDYLSSPNEYVGMADVIAMGVVMSVFGCGGPIIPFRAGRLDAHEAGPEIVPQPDQDIDSHRAAFVRMGFNESEMIALTACGHTLGGVRTVDFPDIIDVNKPPRLVGIAFQVPITFDNSVVTEYLDNSTINPLVVGPNMTMASDFRIFNADKNVTMQKLADPKTYNSVCADLLARMIDVVPSNVKLTDPVLPIDYKVQNTFLFPQGGSLAFLATLRTLQPQNEDIRAALAAPIRNVTLRWASRTGNFCPPEGCAAESFLLDYDTGSAMAELSGVAQWAYYHFNATVDLKTSISHFWFEIDPKNGTAPYVVDNHGTNFTIEQDTLLYDARRSEYTPQKYTMVAAVKNQGLASVSTYSTIQGSPLDPIPVNGSATIHFTLDPKHPPKDGYTFYSGTISEKSLSNTLHATVGGKKFSQWVPILSTAGV</sequence>
<protein>
    <recommendedName>
        <fullName evidence="7">Peroxidase</fullName>
        <ecNumber evidence="7">1.11.1.-</ecNumber>
    </recommendedName>
</protein>
<dbReference type="Gene3D" id="1.10.520.10">
    <property type="match status" value="1"/>
</dbReference>
<dbReference type="GO" id="GO:0034599">
    <property type="term" value="P:cellular response to oxidative stress"/>
    <property type="evidence" value="ECO:0007669"/>
    <property type="project" value="InterPro"/>
</dbReference>
<evidence type="ECO:0000256" key="6">
    <source>
        <dbReference type="RuleBase" id="RU004241"/>
    </source>
</evidence>
<dbReference type="EMBL" id="JAWWNJ010000147">
    <property type="protein sequence ID" value="KAK6983830.1"/>
    <property type="molecule type" value="Genomic_DNA"/>
</dbReference>